<feature type="domain" description="Acyltransferase 3" evidence="2">
    <location>
        <begin position="12"/>
        <end position="334"/>
    </location>
</feature>
<feature type="transmembrane region" description="Helical" evidence="1">
    <location>
        <begin position="256"/>
        <end position="278"/>
    </location>
</feature>
<comment type="caution">
    <text evidence="4">The sequence shown here is derived from an EMBL/GenBank/DDBJ whole genome shotgun (WGS) entry which is preliminary data.</text>
</comment>
<sequence>MQRASATPKRGDIQGLRAVAVVAVVVYHYFPAVIPGGFVGVDVFFVISGFLITLLLIKEIDLTGRISMRSFYARRLRRLLPASLTVTAATVGAALVLFGPLQKANVLEDAAWSTAYLANFHLAQSPDGYFANSDPSLFMHFWSLAVEEQYYLVWPAVLLVVALLAKRRWRLVAPVVLASALVVSLGASVALTASGSNDAYYSLGTRAWELAIGGAVAFLVFLVKRQPSAVVTSVAAAIGIVAIFSSALIFSDLTPFPSWTAAVPTVGTALVIWAGSYHHEGIASGLGVPPLRFIGDISYSLYLWHWPVLTFGVAIVGFSNPAKLALLAVSALLSVATYYGIERRGARLGISLPPARVVVIGIASTLTVVLSLIAATASFPTTGGPAVAVGGPVRVSAAVHESTIVFDKPVDIVSPGWLPQNVEPTLEALPADLADVFLGCMGITAATCVGGDPNGDTTVVLAGDSQAGHWWPAGDQAARENGWKLFGVAKSGCPLAEVPVTATQEEVESPGCSVWRSEAVARIEAIDPDLILFANRGYGYGVEDPLNMSDSEISEWEVGVSPIARSLASIAPLVYFGRFPESADDIGDCLYRNLKSVDNCATPIDIALPPADRERDIATAASVDAVYFDPSTLVCTDVCPVVDRNRIIYRDSGHFNASYSQRLSPAFAAIVASTLPPAYPR</sequence>
<dbReference type="Proteomes" id="UP000606922">
    <property type="component" value="Unassembled WGS sequence"/>
</dbReference>
<dbReference type="RefSeq" id="WP_188510964.1">
    <property type="nucleotide sequence ID" value="NZ_BMGB01000001.1"/>
</dbReference>
<dbReference type="Pfam" id="PF19040">
    <property type="entry name" value="SGNH"/>
    <property type="match status" value="1"/>
</dbReference>
<feature type="transmembrane region" description="Helical" evidence="1">
    <location>
        <begin position="12"/>
        <end position="30"/>
    </location>
</feature>
<evidence type="ECO:0000259" key="2">
    <source>
        <dbReference type="Pfam" id="PF01757"/>
    </source>
</evidence>
<feature type="transmembrane region" description="Helical" evidence="1">
    <location>
        <begin position="324"/>
        <end position="341"/>
    </location>
</feature>
<feature type="transmembrane region" description="Helical" evidence="1">
    <location>
        <begin position="149"/>
        <end position="165"/>
    </location>
</feature>
<dbReference type="GO" id="GO:0016020">
    <property type="term" value="C:membrane"/>
    <property type="evidence" value="ECO:0007669"/>
    <property type="project" value="TreeGrafter"/>
</dbReference>
<feature type="domain" description="SGNH" evidence="3">
    <location>
        <begin position="446"/>
        <end position="668"/>
    </location>
</feature>
<dbReference type="InterPro" id="IPR002656">
    <property type="entry name" value="Acyl_transf_3_dom"/>
</dbReference>
<reference evidence="4" key="2">
    <citation type="submission" date="2020-09" db="EMBL/GenBank/DDBJ databases">
        <authorList>
            <person name="Sun Q."/>
            <person name="Zhou Y."/>
        </authorList>
    </citation>
    <scope>NUCLEOTIDE SEQUENCE</scope>
    <source>
        <strain evidence="4">CGMCC 1.12813</strain>
    </source>
</reference>
<evidence type="ECO:0000313" key="4">
    <source>
        <dbReference type="EMBL" id="GGB09866.1"/>
    </source>
</evidence>
<accession>A0A916WKF0</accession>
<evidence type="ECO:0000313" key="5">
    <source>
        <dbReference type="Proteomes" id="UP000606922"/>
    </source>
</evidence>
<protein>
    <submittedName>
        <fullName evidence="4">Acyltransferase</fullName>
    </submittedName>
</protein>
<dbReference type="Pfam" id="PF01757">
    <property type="entry name" value="Acyl_transf_3"/>
    <property type="match status" value="1"/>
</dbReference>
<keyword evidence="5" id="KW-1185">Reference proteome</keyword>
<proteinExistence type="predicted"/>
<gene>
    <name evidence="4" type="ORF">GCM10010979_25620</name>
</gene>
<name>A0A916WKF0_9MICO</name>
<organism evidence="4 5">
    <name type="scientific">Conyzicola nivalis</name>
    <dbReference type="NCBI Taxonomy" id="1477021"/>
    <lineage>
        <taxon>Bacteria</taxon>
        <taxon>Bacillati</taxon>
        <taxon>Actinomycetota</taxon>
        <taxon>Actinomycetes</taxon>
        <taxon>Micrococcales</taxon>
        <taxon>Microbacteriaceae</taxon>
        <taxon>Conyzicola</taxon>
    </lineage>
</organism>
<reference evidence="4" key="1">
    <citation type="journal article" date="2014" name="Int. J. Syst. Evol. Microbiol.">
        <title>Complete genome sequence of Corynebacterium casei LMG S-19264T (=DSM 44701T), isolated from a smear-ripened cheese.</title>
        <authorList>
            <consortium name="US DOE Joint Genome Institute (JGI-PGF)"/>
            <person name="Walter F."/>
            <person name="Albersmeier A."/>
            <person name="Kalinowski J."/>
            <person name="Ruckert C."/>
        </authorList>
    </citation>
    <scope>NUCLEOTIDE SEQUENCE</scope>
    <source>
        <strain evidence="4">CGMCC 1.12813</strain>
    </source>
</reference>
<evidence type="ECO:0000259" key="3">
    <source>
        <dbReference type="Pfam" id="PF19040"/>
    </source>
</evidence>
<dbReference type="InterPro" id="IPR050879">
    <property type="entry name" value="Acyltransferase_3"/>
</dbReference>
<keyword evidence="1" id="KW-0472">Membrane</keyword>
<feature type="transmembrane region" description="Helical" evidence="1">
    <location>
        <begin position="299"/>
        <end position="318"/>
    </location>
</feature>
<feature type="transmembrane region" description="Helical" evidence="1">
    <location>
        <begin position="36"/>
        <end position="57"/>
    </location>
</feature>
<feature type="transmembrane region" description="Helical" evidence="1">
    <location>
        <begin position="205"/>
        <end position="223"/>
    </location>
</feature>
<evidence type="ECO:0000256" key="1">
    <source>
        <dbReference type="SAM" id="Phobius"/>
    </source>
</evidence>
<keyword evidence="1" id="KW-1133">Transmembrane helix</keyword>
<dbReference type="GO" id="GO:0016747">
    <property type="term" value="F:acyltransferase activity, transferring groups other than amino-acyl groups"/>
    <property type="evidence" value="ECO:0007669"/>
    <property type="project" value="InterPro"/>
</dbReference>
<feature type="transmembrane region" description="Helical" evidence="1">
    <location>
        <begin position="172"/>
        <end position="193"/>
    </location>
</feature>
<dbReference type="AlphaFoldDB" id="A0A916WKF0"/>
<dbReference type="InterPro" id="IPR043968">
    <property type="entry name" value="SGNH"/>
</dbReference>
<keyword evidence="4" id="KW-0808">Transferase</keyword>
<feature type="transmembrane region" description="Helical" evidence="1">
    <location>
        <begin position="353"/>
        <end position="375"/>
    </location>
</feature>
<dbReference type="EMBL" id="BMGB01000001">
    <property type="protein sequence ID" value="GGB09866.1"/>
    <property type="molecule type" value="Genomic_DNA"/>
</dbReference>
<feature type="transmembrane region" description="Helical" evidence="1">
    <location>
        <begin position="78"/>
        <end position="98"/>
    </location>
</feature>
<dbReference type="GO" id="GO:0009103">
    <property type="term" value="P:lipopolysaccharide biosynthetic process"/>
    <property type="evidence" value="ECO:0007669"/>
    <property type="project" value="TreeGrafter"/>
</dbReference>
<feature type="transmembrane region" description="Helical" evidence="1">
    <location>
        <begin position="230"/>
        <end position="250"/>
    </location>
</feature>
<keyword evidence="1" id="KW-0812">Transmembrane</keyword>
<dbReference type="PANTHER" id="PTHR23028:SF53">
    <property type="entry name" value="ACYL_TRANSF_3 DOMAIN-CONTAINING PROTEIN"/>
    <property type="match status" value="1"/>
</dbReference>
<keyword evidence="4" id="KW-0012">Acyltransferase</keyword>
<dbReference type="PANTHER" id="PTHR23028">
    <property type="entry name" value="ACETYLTRANSFERASE"/>
    <property type="match status" value="1"/>
</dbReference>